<evidence type="ECO:0000256" key="1">
    <source>
        <dbReference type="SAM" id="MobiDB-lite"/>
    </source>
</evidence>
<evidence type="ECO:0000313" key="2">
    <source>
        <dbReference type="EMBL" id="MBW0551986.1"/>
    </source>
</evidence>
<proteinExistence type="predicted"/>
<dbReference type="Proteomes" id="UP000765509">
    <property type="component" value="Unassembled WGS sequence"/>
</dbReference>
<feature type="compositionally biased region" description="Pro residues" evidence="1">
    <location>
        <begin position="1"/>
        <end position="10"/>
    </location>
</feature>
<reference evidence="2" key="1">
    <citation type="submission" date="2021-03" db="EMBL/GenBank/DDBJ databases">
        <title>Draft genome sequence of rust myrtle Austropuccinia psidii MF-1, a brazilian biotype.</title>
        <authorList>
            <person name="Quecine M.C."/>
            <person name="Pachon D.M.R."/>
            <person name="Bonatelli M.L."/>
            <person name="Correr F.H."/>
            <person name="Franceschini L.M."/>
            <person name="Leite T.F."/>
            <person name="Margarido G.R.A."/>
            <person name="Almeida C.A."/>
            <person name="Ferrarezi J.A."/>
            <person name="Labate C.A."/>
        </authorList>
    </citation>
    <scope>NUCLEOTIDE SEQUENCE</scope>
    <source>
        <strain evidence="2">MF-1</strain>
    </source>
</reference>
<gene>
    <name evidence="2" type="ORF">O181_091701</name>
</gene>
<dbReference type="EMBL" id="AVOT02058001">
    <property type="protein sequence ID" value="MBW0551986.1"/>
    <property type="molecule type" value="Genomic_DNA"/>
</dbReference>
<evidence type="ECO:0000313" key="3">
    <source>
        <dbReference type="Proteomes" id="UP000765509"/>
    </source>
</evidence>
<feature type="compositionally biased region" description="Polar residues" evidence="1">
    <location>
        <begin position="11"/>
        <end position="20"/>
    </location>
</feature>
<dbReference type="OrthoDB" id="3268646at2759"/>
<protein>
    <submittedName>
        <fullName evidence="2">Uncharacterized protein</fullName>
    </submittedName>
</protein>
<keyword evidence="3" id="KW-1185">Reference proteome</keyword>
<dbReference type="AlphaFoldDB" id="A0A9Q3IY16"/>
<comment type="caution">
    <text evidence="2">The sequence shown here is derived from an EMBL/GenBank/DDBJ whole genome shotgun (WGS) entry which is preliminary data.</text>
</comment>
<organism evidence="2 3">
    <name type="scientific">Austropuccinia psidii MF-1</name>
    <dbReference type="NCBI Taxonomy" id="1389203"/>
    <lineage>
        <taxon>Eukaryota</taxon>
        <taxon>Fungi</taxon>
        <taxon>Dikarya</taxon>
        <taxon>Basidiomycota</taxon>
        <taxon>Pucciniomycotina</taxon>
        <taxon>Pucciniomycetes</taxon>
        <taxon>Pucciniales</taxon>
        <taxon>Sphaerophragmiaceae</taxon>
        <taxon>Austropuccinia</taxon>
    </lineage>
</organism>
<name>A0A9Q3IY16_9BASI</name>
<feature type="region of interest" description="Disordered" evidence="1">
    <location>
        <begin position="1"/>
        <end position="28"/>
    </location>
</feature>
<accession>A0A9Q3IY16</accession>
<sequence>MLRPQKPSPSPTLKTFSTSPPGKFPRAERFSKRVHIKTPTQQSGRVTIPMRKILKIKAKDYNLNFDASDVEDFIKRAERIASIEGANERDIFMQIAFWIEDKGSIYGIERMPAYEMEDWDQFTKEMISKWGKVDQKEDTGKIH</sequence>